<sequence>MCMAVRIHLCICQALAEPVRRELYKAPVRFYGCEHKP</sequence>
<evidence type="ECO:0000313" key="2">
    <source>
        <dbReference type="Proteomes" id="UP000054632"/>
    </source>
</evidence>
<dbReference type="AlphaFoldDB" id="A0A0V1CBA4"/>
<organism evidence="1 2">
    <name type="scientific">Trichinella pseudospiralis</name>
    <name type="common">Parasitic roundworm</name>
    <dbReference type="NCBI Taxonomy" id="6337"/>
    <lineage>
        <taxon>Eukaryota</taxon>
        <taxon>Metazoa</taxon>
        <taxon>Ecdysozoa</taxon>
        <taxon>Nematoda</taxon>
        <taxon>Enoplea</taxon>
        <taxon>Dorylaimia</taxon>
        <taxon>Trichinellida</taxon>
        <taxon>Trichinellidae</taxon>
        <taxon>Trichinella</taxon>
    </lineage>
</organism>
<proteinExistence type="predicted"/>
<comment type="caution">
    <text evidence="1">The sequence shown here is derived from an EMBL/GenBank/DDBJ whole genome shotgun (WGS) entry which is preliminary data.</text>
</comment>
<evidence type="ECO:0000313" key="1">
    <source>
        <dbReference type="EMBL" id="KRY46003.1"/>
    </source>
</evidence>
<reference evidence="1 2" key="1">
    <citation type="submission" date="2015-01" db="EMBL/GenBank/DDBJ databases">
        <title>Evolution of Trichinella species and genotypes.</title>
        <authorList>
            <person name="Korhonen P.K."/>
            <person name="Edoardo P."/>
            <person name="Giuseppe L.R."/>
            <person name="Gasser R.B."/>
        </authorList>
    </citation>
    <scope>NUCLEOTIDE SEQUENCE [LARGE SCALE GENOMIC DNA]</scope>
    <source>
        <strain evidence="1">ISS13</strain>
    </source>
</reference>
<dbReference type="EMBL" id="JYDR01004060">
    <property type="protein sequence ID" value="KRY46003.1"/>
    <property type="molecule type" value="Genomic_DNA"/>
</dbReference>
<protein>
    <submittedName>
        <fullName evidence="1">Uncharacterized protein</fullName>
    </submittedName>
</protein>
<accession>A0A0V1CBA4</accession>
<name>A0A0V1CBA4_TRIPS</name>
<gene>
    <name evidence="1" type="ORF">T4A_1851</name>
</gene>
<dbReference type="Proteomes" id="UP000054632">
    <property type="component" value="Unassembled WGS sequence"/>
</dbReference>